<dbReference type="SUPFAM" id="SSF47459">
    <property type="entry name" value="HLH, helix-loop-helix DNA-binding domain"/>
    <property type="match status" value="1"/>
</dbReference>
<dbReference type="EMBL" id="JAIFTL010000039">
    <property type="protein sequence ID" value="KAG9325489.1"/>
    <property type="molecule type" value="Genomic_DNA"/>
</dbReference>
<dbReference type="Pfam" id="PF00010">
    <property type="entry name" value="HLH"/>
    <property type="match status" value="1"/>
</dbReference>
<evidence type="ECO:0000256" key="1">
    <source>
        <dbReference type="SAM" id="Coils"/>
    </source>
</evidence>
<evidence type="ECO:0000313" key="4">
    <source>
        <dbReference type="EMBL" id="KAG9325489.1"/>
    </source>
</evidence>
<dbReference type="Proteomes" id="UP000717515">
    <property type="component" value="Unassembled WGS sequence"/>
</dbReference>
<sequence>MSSLSFKRDKPNPPQAQKHRQQALQKRTPYPNDHLCTPPTLDVTMAFSAWKVSSWRRQDAKELLYCAAMTSSSEMNVQEVLDNLTKHADSMERVDIDQTSLTAAIAQHTAAAAVAAAASSPASEATPDQQREQLELLAQQLQQEQENQQRQQQALNSQPRDQHDAAASVHTEEHPVGHIQTLLGGGDSDSMLATVPITPESPVVTKTEKPAPGTDEWHKLRRDNHKEVERRRRENINQGITELSRVVPNSDKNKGVILRQAVRYIYSIKETQERLQAEAAQRDAASSLAQQEREKAIMEKEVAQSQLQSLIAEHEQLKRDFEALRKECEELEESKKRQRTD</sequence>
<dbReference type="PROSITE" id="PS50888">
    <property type="entry name" value="BHLH"/>
    <property type="match status" value="1"/>
</dbReference>
<dbReference type="GO" id="GO:0005634">
    <property type="term" value="C:nucleus"/>
    <property type="evidence" value="ECO:0007669"/>
    <property type="project" value="TreeGrafter"/>
</dbReference>
<dbReference type="PANTHER" id="PTHR47787">
    <property type="entry name" value="CENTROMERE-BINDING PROTEIN 1"/>
    <property type="match status" value="1"/>
</dbReference>
<feature type="region of interest" description="Disordered" evidence="2">
    <location>
        <begin position="1"/>
        <end position="34"/>
    </location>
</feature>
<comment type="caution">
    <text evidence="4">The sequence shown here is derived from an EMBL/GenBank/DDBJ whole genome shotgun (WGS) entry which is preliminary data.</text>
</comment>
<feature type="coiled-coil region" evidence="1">
    <location>
        <begin position="288"/>
        <end position="341"/>
    </location>
</feature>
<feature type="compositionally biased region" description="Basic and acidic residues" evidence="2">
    <location>
        <begin position="160"/>
        <end position="174"/>
    </location>
</feature>
<organism evidence="4 5">
    <name type="scientific">Mortierella alpina</name>
    <name type="common">Oleaginous fungus</name>
    <name type="synonym">Mortierella renispora</name>
    <dbReference type="NCBI Taxonomy" id="64518"/>
    <lineage>
        <taxon>Eukaryota</taxon>
        <taxon>Fungi</taxon>
        <taxon>Fungi incertae sedis</taxon>
        <taxon>Mucoromycota</taxon>
        <taxon>Mortierellomycotina</taxon>
        <taxon>Mortierellomycetes</taxon>
        <taxon>Mortierellales</taxon>
        <taxon>Mortierellaceae</taxon>
        <taxon>Mortierella</taxon>
    </lineage>
</organism>
<dbReference type="SMART" id="SM00353">
    <property type="entry name" value="HLH"/>
    <property type="match status" value="1"/>
</dbReference>
<evidence type="ECO:0000259" key="3">
    <source>
        <dbReference type="PROSITE" id="PS50888"/>
    </source>
</evidence>
<dbReference type="GO" id="GO:0046983">
    <property type="term" value="F:protein dimerization activity"/>
    <property type="evidence" value="ECO:0007669"/>
    <property type="project" value="InterPro"/>
</dbReference>
<evidence type="ECO:0000256" key="2">
    <source>
        <dbReference type="SAM" id="MobiDB-lite"/>
    </source>
</evidence>
<dbReference type="AlphaFoldDB" id="A0A9P8A7S0"/>
<accession>A0A9P8A7S0</accession>
<feature type="domain" description="BHLH" evidence="3">
    <location>
        <begin position="220"/>
        <end position="268"/>
    </location>
</feature>
<feature type="compositionally biased region" description="Low complexity" evidence="2">
    <location>
        <begin position="141"/>
        <end position="156"/>
    </location>
</feature>
<dbReference type="InterPro" id="IPR011598">
    <property type="entry name" value="bHLH_dom"/>
</dbReference>
<name>A0A9P8A7S0_MORAP</name>
<dbReference type="Gene3D" id="4.10.280.10">
    <property type="entry name" value="Helix-loop-helix DNA-binding domain"/>
    <property type="match status" value="1"/>
</dbReference>
<evidence type="ECO:0000313" key="5">
    <source>
        <dbReference type="Proteomes" id="UP000717515"/>
    </source>
</evidence>
<protein>
    <recommendedName>
        <fullName evidence="3">BHLH domain-containing protein</fullName>
    </recommendedName>
</protein>
<dbReference type="InterPro" id="IPR036638">
    <property type="entry name" value="HLH_DNA-bd_sf"/>
</dbReference>
<keyword evidence="1" id="KW-0175">Coiled coil</keyword>
<feature type="region of interest" description="Disordered" evidence="2">
    <location>
        <begin position="141"/>
        <end position="174"/>
    </location>
</feature>
<feature type="compositionally biased region" description="Basic and acidic residues" evidence="2">
    <location>
        <begin position="1"/>
        <end position="11"/>
    </location>
</feature>
<gene>
    <name evidence="4" type="ORF">KVV02_007520</name>
</gene>
<proteinExistence type="predicted"/>
<dbReference type="PANTHER" id="PTHR47787:SF1">
    <property type="entry name" value="CENTROMERE-BINDING PROTEIN 1"/>
    <property type="match status" value="1"/>
</dbReference>
<reference evidence="4" key="1">
    <citation type="submission" date="2021-07" db="EMBL/GenBank/DDBJ databases">
        <title>Draft genome of Mortierella alpina, strain LL118, isolated from an aspen leaf litter sample.</title>
        <authorList>
            <person name="Yang S."/>
            <person name="Vinatzer B.A."/>
        </authorList>
    </citation>
    <scope>NUCLEOTIDE SEQUENCE</scope>
    <source>
        <strain evidence="4">LL118</strain>
    </source>
</reference>
<dbReference type="GO" id="GO:0003700">
    <property type="term" value="F:DNA-binding transcription factor activity"/>
    <property type="evidence" value="ECO:0007669"/>
    <property type="project" value="TreeGrafter"/>
</dbReference>